<dbReference type="InterPro" id="IPR018911">
    <property type="entry name" value="Gmad2_Ig-like_dom"/>
</dbReference>
<proteinExistence type="predicted"/>
<dbReference type="RefSeq" id="WP_188855983.1">
    <property type="nucleotide sequence ID" value="NZ_BMOS01000003.1"/>
</dbReference>
<dbReference type="EMBL" id="BMOS01000003">
    <property type="protein sequence ID" value="GGN51621.1"/>
    <property type="molecule type" value="Genomic_DNA"/>
</dbReference>
<evidence type="ECO:0000313" key="5">
    <source>
        <dbReference type="Proteomes" id="UP000624041"/>
    </source>
</evidence>
<accession>A0A917XU89</accession>
<feature type="signal peptide" evidence="2">
    <location>
        <begin position="1"/>
        <end position="23"/>
    </location>
</feature>
<dbReference type="Pfam" id="PF10648">
    <property type="entry name" value="Gmad2"/>
    <property type="match status" value="1"/>
</dbReference>
<feature type="domain" description="Bacterial spore germination immunoglobulin-like" evidence="3">
    <location>
        <begin position="79"/>
        <end position="161"/>
    </location>
</feature>
<sequence>MKKFRIIFFAIILSGLISLSACGTNGNDPDTEQQDEPEQGDVSEKEATDDESAEDEKAVEEDTTEEMGEEIVAENDAFKVFEPAPDSVVDNEITVRGEARVFEATVSYEFEDGHNILDKGTVTASQGAPEWGEFEIKISFDEVTNDTGMIVLFEESAKDGSRQNELIIPVKVED</sequence>
<reference evidence="4" key="1">
    <citation type="journal article" date="2014" name="Int. J. Syst. Evol. Microbiol.">
        <title>Complete genome sequence of Corynebacterium casei LMG S-19264T (=DSM 44701T), isolated from a smear-ripened cheese.</title>
        <authorList>
            <consortium name="US DOE Joint Genome Institute (JGI-PGF)"/>
            <person name="Walter F."/>
            <person name="Albersmeier A."/>
            <person name="Kalinowski J."/>
            <person name="Ruckert C."/>
        </authorList>
    </citation>
    <scope>NUCLEOTIDE SEQUENCE</scope>
    <source>
        <strain evidence="4">JCM 17251</strain>
    </source>
</reference>
<feature type="region of interest" description="Disordered" evidence="1">
    <location>
        <begin position="24"/>
        <end position="67"/>
    </location>
</feature>
<feature type="compositionally biased region" description="Acidic residues" evidence="1">
    <location>
        <begin position="29"/>
        <end position="67"/>
    </location>
</feature>
<comment type="caution">
    <text evidence="4">The sequence shown here is derived from an EMBL/GenBank/DDBJ whole genome shotgun (WGS) entry which is preliminary data.</text>
</comment>
<keyword evidence="2" id="KW-0732">Signal</keyword>
<dbReference type="PROSITE" id="PS51257">
    <property type="entry name" value="PROKAR_LIPOPROTEIN"/>
    <property type="match status" value="1"/>
</dbReference>
<dbReference type="AlphaFoldDB" id="A0A917XU89"/>
<gene>
    <name evidence="4" type="ORF">GCM10007971_06320</name>
</gene>
<name>A0A917XU89_9BACI</name>
<evidence type="ECO:0000256" key="2">
    <source>
        <dbReference type="SAM" id="SignalP"/>
    </source>
</evidence>
<evidence type="ECO:0000259" key="3">
    <source>
        <dbReference type="Pfam" id="PF10648"/>
    </source>
</evidence>
<feature type="chain" id="PRO_5039541730" description="Bacterial spore germination immunoglobulin-like domain-containing protein" evidence="2">
    <location>
        <begin position="24"/>
        <end position="174"/>
    </location>
</feature>
<keyword evidence="5" id="KW-1185">Reference proteome</keyword>
<evidence type="ECO:0000313" key="4">
    <source>
        <dbReference type="EMBL" id="GGN51621.1"/>
    </source>
</evidence>
<protein>
    <recommendedName>
        <fullName evidence="3">Bacterial spore germination immunoglobulin-like domain-containing protein</fullName>
    </recommendedName>
</protein>
<reference evidence="4" key="2">
    <citation type="submission" date="2020-09" db="EMBL/GenBank/DDBJ databases">
        <authorList>
            <person name="Sun Q."/>
            <person name="Ohkuma M."/>
        </authorList>
    </citation>
    <scope>NUCLEOTIDE SEQUENCE</scope>
    <source>
        <strain evidence="4">JCM 17251</strain>
    </source>
</reference>
<dbReference type="Proteomes" id="UP000624041">
    <property type="component" value="Unassembled WGS sequence"/>
</dbReference>
<evidence type="ECO:0000256" key="1">
    <source>
        <dbReference type="SAM" id="MobiDB-lite"/>
    </source>
</evidence>
<organism evidence="4 5">
    <name type="scientific">Oceanobacillus indicireducens</name>
    <dbReference type="NCBI Taxonomy" id="1004261"/>
    <lineage>
        <taxon>Bacteria</taxon>
        <taxon>Bacillati</taxon>
        <taxon>Bacillota</taxon>
        <taxon>Bacilli</taxon>
        <taxon>Bacillales</taxon>
        <taxon>Bacillaceae</taxon>
        <taxon>Oceanobacillus</taxon>
    </lineage>
</organism>